<dbReference type="SUPFAM" id="SSF56436">
    <property type="entry name" value="C-type lectin-like"/>
    <property type="match status" value="1"/>
</dbReference>
<gene>
    <name evidence="5" type="primary">egtD</name>
    <name evidence="5" type="ORF">GJ697_04900</name>
</gene>
<dbReference type="InterPro" id="IPR017806">
    <property type="entry name" value="EgtB"/>
</dbReference>
<dbReference type="EMBL" id="WKJM01000003">
    <property type="protein sequence ID" value="MRX07170.1"/>
    <property type="molecule type" value="Genomic_DNA"/>
</dbReference>
<evidence type="ECO:0000313" key="6">
    <source>
        <dbReference type="Proteomes" id="UP000481037"/>
    </source>
</evidence>
<reference evidence="5 6" key="1">
    <citation type="submission" date="2019-11" db="EMBL/GenBank/DDBJ databases">
        <title>Novel species isolated from a subtropical stream in China.</title>
        <authorList>
            <person name="Lu H."/>
        </authorList>
    </citation>
    <scope>NUCLEOTIDE SEQUENCE [LARGE SCALE GENOMIC DNA]</scope>
    <source>
        <strain evidence="5 6">FT25W</strain>
    </source>
</reference>
<dbReference type="Pfam" id="PF10017">
    <property type="entry name" value="Methyltransf_33"/>
    <property type="match status" value="1"/>
</dbReference>
<dbReference type="Gene3D" id="3.90.1580.10">
    <property type="entry name" value="paralog of FGE (formylglycine-generating enzyme)"/>
    <property type="match status" value="2"/>
</dbReference>
<dbReference type="GO" id="GO:0032259">
    <property type="term" value="P:methylation"/>
    <property type="evidence" value="ECO:0007669"/>
    <property type="project" value="UniProtKB-KW"/>
</dbReference>
<feature type="domain" description="Histidine-specific methyltransferase SAM-dependent" evidence="4">
    <location>
        <begin position="418"/>
        <end position="715"/>
    </location>
</feature>
<accession>A0A6L5QC60</accession>
<dbReference type="InterPro" id="IPR019257">
    <property type="entry name" value="MeTrfase_dom"/>
</dbReference>
<evidence type="ECO:0000259" key="3">
    <source>
        <dbReference type="Pfam" id="PF03781"/>
    </source>
</evidence>
<dbReference type="InterPro" id="IPR051128">
    <property type="entry name" value="EgtD_Methyltrsf_superfamily"/>
</dbReference>
<dbReference type="InterPro" id="IPR016187">
    <property type="entry name" value="CTDL_fold"/>
</dbReference>
<dbReference type="InterPro" id="IPR042095">
    <property type="entry name" value="SUMF_sf"/>
</dbReference>
<name>A0A6L5QC60_9BURK</name>
<evidence type="ECO:0000313" key="5">
    <source>
        <dbReference type="EMBL" id="MRX07170.1"/>
    </source>
</evidence>
<keyword evidence="2 5" id="KW-0808">Transferase</keyword>
<evidence type="ECO:0000256" key="2">
    <source>
        <dbReference type="ARBA" id="ARBA00022679"/>
    </source>
</evidence>
<organism evidence="5 6">
    <name type="scientific">Duganella alba</name>
    <dbReference type="NCBI Taxonomy" id="2666081"/>
    <lineage>
        <taxon>Bacteria</taxon>
        <taxon>Pseudomonadati</taxon>
        <taxon>Pseudomonadota</taxon>
        <taxon>Betaproteobacteria</taxon>
        <taxon>Burkholderiales</taxon>
        <taxon>Oxalobacteraceae</taxon>
        <taxon>Telluria group</taxon>
        <taxon>Duganella</taxon>
    </lineage>
</organism>
<evidence type="ECO:0000259" key="4">
    <source>
        <dbReference type="Pfam" id="PF10017"/>
    </source>
</evidence>
<dbReference type="GO" id="GO:0052706">
    <property type="term" value="F:L-histidine N(alpha)-methyltransferase activity"/>
    <property type="evidence" value="ECO:0007669"/>
    <property type="project" value="UniProtKB-EC"/>
</dbReference>
<dbReference type="InterPro" id="IPR029063">
    <property type="entry name" value="SAM-dependent_MTases_sf"/>
</dbReference>
<keyword evidence="6" id="KW-1185">Reference proteome</keyword>
<dbReference type="Proteomes" id="UP000481037">
    <property type="component" value="Unassembled WGS sequence"/>
</dbReference>
<dbReference type="GO" id="GO:0052699">
    <property type="term" value="P:ergothioneine biosynthetic process"/>
    <property type="evidence" value="ECO:0007669"/>
    <property type="project" value="InterPro"/>
</dbReference>
<dbReference type="AlphaFoldDB" id="A0A6L5QC60"/>
<dbReference type="EC" id="2.1.1.44" evidence="5"/>
<sequence>MNGPEKQLLAVTAVPLNQDLADRYRRLRKRSETLVASLEAEDLNLQSMSDASPVKWHLAHTSWFFETMLLKPTLPGYRVFDVSYGALFNSYYEALGPRVPRHQRGLLSRPLLVDIVSYRRHVDQHMQQLILATSVPATLALIELGIAHEEQHQELMLMDLLHLFSQSPLLPVYDRDWPPPVPGRRSRWQRVDGGLVRIGMGSDGFSFDNERPQHSVWLAPYDISDRLVTNGEWMEFMAHRGYQRPELWLADGWAVAQQQQWEAPQYWQLEHDGWYQMGLAGLRRVVADAPVLHISYYEAAAYAHWADARLPLEAEWEHAAGSGLLQQADTVAWQWTASAHSAYPGFRVAAGAVGEYNGKFMVGQQVLRGGAGITAPGHTRPSYRNFYRPEQRWMASGVRLARDAAAADERDDSPQFLADVVAGLSSPQKTLSPKYLYDARGSALFEEICRTPEYYPTRTETALLREIAADLSALIPKGAALIEFGSGASDKTAIVLDAAPQISTYVPIEISHDALDQAVARLAQRYPSLDFVPIAGDFTGELRLPESVRAKSAVGFFPGSTIGNLDPAEMQQFLLRTRVLLGEDSVLLVGADMLKDVPTLLAAYDDAAGVTAGFNRNLLERINRELGADFDIQAFRHEARWNAGLQRMEMHLVSLHDQHVTLGGMRFSFSQGESLHTENSHKFSTDSFDALAARSGWQIVQQWISPAPQFAMFALVPA</sequence>
<dbReference type="InterPro" id="IPR005532">
    <property type="entry name" value="SUMF_dom"/>
</dbReference>
<dbReference type="Pfam" id="PF03781">
    <property type="entry name" value="FGE-sulfatase"/>
    <property type="match status" value="1"/>
</dbReference>
<dbReference type="PANTHER" id="PTHR43397:SF1">
    <property type="entry name" value="ERGOTHIONEINE BIOSYNTHESIS PROTEIN 1"/>
    <property type="match status" value="1"/>
</dbReference>
<proteinExistence type="predicted"/>
<dbReference type="SUPFAM" id="SSF53335">
    <property type="entry name" value="S-adenosyl-L-methionine-dependent methyltransferases"/>
    <property type="match status" value="1"/>
</dbReference>
<dbReference type="Gene3D" id="3.40.50.150">
    <property type="entry name" value="Vaccinia Virus protein VP39"/>
    <property type="match status" value="1"/>
</dbReference>
<evidence type="ECO:0000256" key="1">
    <source>
        <dbReference type="ARBA" id="ARBA00022603"/>
    </source>
</evidence>
<dbReference type="InterPro" id="IPR035094">
    <property type="entry name" value="EgtD"/>
</dbReference>
<dbReference type="PANTHER" id="PTHR43397">
    <property type="entry name" value="ERGOTHIONEINE BIOSYNTHESIS PROTEIN 1"/>
    <property type="match status" value="1"/>
</dbReference>
<feature type="domain" description="Sulfatase-modifying factor enzyme-like" evidence="3">
    <location>
        <begin position="190"/>
        <end position="326"/>
    </location>
</feature>
<comment type="caution">
    <text evidence="5">The sequence shown here is derived from an EMBL/GenBank/DDBJ whole genome shotgun (WGS) entry which is preliminary data.</text>
</comment>
<keyword evidence="1 5" id="KW-0489">Methyltransferase</keyword>
<dbReference type="NCBIfam" id="TIGR03438">
    <property type="entry name" value="egtD_ergothio"/>
    <property type="match status" value="1"/>
</dbReference>
<protein>
    <submittedName>
        <fullName evidence="5">L-histidine N(Alpha)-methyltransferase</fullName>
        <ecNumber evidence="5">2.1.1.44</ecNumber>
    </submittedName>
</protein>
<dbReference type="NCBIfam" id="TIGR03440">
    <property type="entry name" value="egtB_TIGR03440"/>
    <property type="match status" value="1"/>
</dbReference>